<proteinExistence type="predicted"/>
<keyword evidence="3" id="KW-1185">Reference proteome</keyword>
<feature type="compositionally biased region" description="Basic residues" evidence="1">
    <location>
        <begin position="25"/>
        <end position="43"/>
    </location>
</feature>
<sequence length="96" mass="11434">MHMKTARYGGQRTEDDARHLSEITHRRRRRRRRRCSRDRRSRSSYRCLTPCSRGRPCAKPVMIVEKAKISVAGEQQLIVQKFRRQDEVWIGVGLVR</sequence>
<name>A0A016UBI0_9BILA</name>
<evidence type="ECO:0000313" key="3">
    <source>
        <dbReference type="Proteomes" id="UP000024635"/>
    </source>
</evidence>
<comment type="caution">
    <text evidence="2">The sequence shown here is derived from an EMBL/GenBank/DDBJ whole genome shotgun (WGS) entry which is preliminary data.</text>
</comment>
<evidence type="ECO:0000256" key="1">
    <source>
        <dbReference type="SAM" id="MobiDB-lite"/>
    </source>
</evidence>
<accession>A0A016UBI0</accession>
<dbReference type="Proteomes" id="UP000024635">
    <property type="component" value="Unassembled WGS sequence"/>
</dbReference>
<gene>
    <name evidence="2" type="primary">Acey_s0049.g1875</name>
    <name evidence="2" type="ORF">Y032_0049g1875</name>
</gene>
<feature type="compositionally biased region" description="Basic and acidic residues" evidence="1">
    <location>
        <begin position="12"/>
        <end position="24"/>
    </location>
</feature>
<organism evidence="2 3">
    <name type="scientific">Ancylostoma ceylanicum</name>
    <dbReference type="NCBI Taxonomy" id="53326"/>
    <lineage>
        <taxon>Eukaryota</taxon>
        <taxon>Metazoa</taxon>
        <taxon>Ecdysozoa</taxon>
        <taxon>Nematoda</taxon>
        <taxon>Chromadorea</taxon>
        <taxon>Rhabditida</taxon>
        <taxon>Rhabditina</taxon>
        <taxon>Rhabditomorpha</taxon>
        <taxon>Strongyloidea</taxon>
        <taxon>Ancylostomatidae</taxon>
        <taxon>Ancylostomatinae</taxon>
        <taxon>Ancylostoma</taxon>
    </lineage>
</organism>
<evidence type="ECO:0000313" key="2">
    <source>
        <dbReference type="EMBL" id="EYC11963.1"/>
    </source>
</evidence>
<dbReference type="EMBL" id="JARK01001385">
    <property type="protein sequence ID" value="EYC11963.1"/>
    <property type="molecule type" value="Genomic_DNA"/>
</dbReference>
<dbReference type="AlphaFoldDB" id="A0A016UBI0"/>
<protein>
    <submittedName>
        <fullName evidence="2">Uncharacterized protein</fullName>
    </submittedName>
</protein>
<feature type="region of interest" description="Disordered" evidence="1">
    <location>
        <begin position="1"/>
        <end position="43"/>
    </location>
</feature>
<reference evidence="3" key="1">
    <citation type="journal article" date="2015" name="Nat. Genet.">
        <title>The genome and transcriptome of the zoonotic hookworm Ancylostoma ceylanicum identify infection-specific gene families.</title>
        <authorList>
            <person name="Schwarz E.M."/>
            <person name="Hu Y."/>
            <person name="Antoshechkin I."/>
            <person name="Miller M.M."/>
            <person name="Sternberg P.W."/>
            <person name="Aroian R.V."/>
        </authorList>
    </citation>
    <scope>NUCLEOTIDE SEQUENCE</scope>
    <source>
        <strain evidence="3">HY135</strain>
    </source>
</reference>